<dbReference type="PROSITE" id="PS50933">
    <property type="entry name" value="CHRD"/>
    <property type="match status" value="1"/>
</dbReference>
<dbReference type="InterPro" id="IPR010895">
    <property type="entry name" value="CHRD"/>
</dbReference>
<evidence type="ECO:0000256" key="1">
    <source>
        <dbReference type="SAM" id="SignalP"/>
    </source>
</evidence>
<evidence type="ECO:0000313" key="4">
    <source>
        <dbReference type="Proteomes" id="UP001449657"/>
    </source>
</evidence>
<protein>
    <submittedName>
        <fullName evidence="3">CHRD domain-containing protein</fullName>
    </submittedName>
</protein>
<dbReference type="Proteomes" id="UP001449657">
    <property type="component" value="Chromosome"/>
</dbReference>
<feature type="chain" id="PRO_5046882463" evidence="1">
    <location>
        <begin position="22"/>
        <end position="157"/>
    </location>
</feature>
<gene>
    <name evidence="3" type="ORF">WJU22_00765</name>
</gene>
<feature type="domain" description="CHRD" evidence="2">
    <location>
        <begin position="29"/>
        <end position="157"/>
    </location>
</feature>
<dbReference type="EMBL" id="CP150096">
    <property type="protein sequence ID" value="WZN46716.1"/>
    <property type="molecule type" value="Genomic_DNA"/>
</dbReference>
<keyword evidence="4" id="KW-1185">Reference proteome</keyword>
<keyword evidence="1" id="KW-0732">Signal</keyword>
<dbReference type="SMART" id="SM00754">
    <property type="entry name" value="CHRD"/>
    <property type="match status" value="1"/>
</dbReference>
<dbReference type="Pfam" id="PF07452">
    <property type="entry name" value="CHRD"/>
    <property type="match status" value="1"/>
</dbReference>
<sequence length="157" mass="17036">MKNMRAWALGLILVCCLPAVSCKKDKDNNNNIYSAKNTAMTGAQEFPAVTTTATGSFDITYNRDSKMLNITVRWQGLSGPVTLSHIHGPADKGVNAGVLENFTTIIPKTESGNFSTSFTLNGTTQKEEDLLAGKWYVNIHTAAHPGGEIRGQIELTY</sequence>
<feature type="signal peptide" evidence="1">
    <location>
        <begin position="1"/>
        <end position="21"/>
    </location>
</feature>
<accession>A0ABZ2Z390</accession>
<name>A0ABZ2Z390_9BACT</name>
<proteinExistence type="predicted"/>
<evidence type="ECO:0000313" key="3">
    <source>
        <dbReference type="EMBL" id="WZN46716.1"/>
    </source>
</evidence>
<dbReference type="RefSeq" id="WP_341841402.1">
    <property type="nucleotide sequence ID" value="NZ_CP149792.1"/>
</dbReference>
<reference evidence="3 4" key="1">
    <citation type="submission" date="2024-03" db="EMBL/GenBank/DDBJ databases">
        <title>Chitinophaga caseinilytica sp. nov., a casein hydrolysing bacterium isolated from forest soil.</title>
        <authorList>
            <person name="Lee D.S."/>
            <person name="Han D.M."/>
            <person name="Baek J.H."/>
            <person name="Choi D.G."/>
            <person name="Jeon J.H."/>
            <person name="Jeon C.O."/>
        </authorList>
    </citation>
    <scope>NUCLEOTIDE SEQUENCE [LARGE SCALE GENOMIC DNA]</scope>
    <source>
        <strain evidence="3 4">KACC 19118</strain>
    </source>
</reference>
<evidence type="ECO:0000259" key="2">
    <source>
        <dbReference type="PROSITE" id="PS50933"/>
    </source>
</evidence>
<organism evidence="3 4">
    <name type="scientific">Chitinophaga caseinilytica</name>
    <dbReference type="NCBI Taxonomy" id="2267521"/>
    <lineage>
        <taxon>Bacteria</taxon>
        <taxon>Pseudomonadati</taxon>
        <taxon>Bacteroidota</taxon>
        <taxon>Chitinophagia</taxon>
        <taxon>Chitinophagales</taxon>
        <taxon>Chitinophagaceae</taxon>
        <taxon>Chitinophaga</taxon>
    </lineage>
</organism>